<dbReference type="Gene3D" id="3.40.50.200">
    <property type="entry name" value="Peptidase S8/S53 domain"/>
    <property type="match status" value="1"/>
</dbReference>
<comment type="similarity">
    <text evidence="1 5">Belongs to the peptidase S8 family.</text>
</comment>
<gene>
    <name evidence="6" type="ORF">CW740_08725</name>
</gene>
<proteinExistence type="inferred from homology"/>
<dbReference type="Proteomes" id="UP000232693">
    <property type="component" value="Chromosome"/>
</dbReference>
<evidence type="ECO:0000313" key="7">
    <source>
        <dbReference type="Proteomes" id="UP000232693"/>
    </source>
</evidence>
<dbReference type="PANTHER" id="PTHR43806:SF11">
    <property type="entry name" value="CEREVISIN-RELATED"/>
    <property type="match status" value="1"/>
</dbReference>
<dbReference type="InterPro" id="IPR036852">
    <property type="entry name" value="Peptidase_S8/S53_dom_sf"/>
</dbReference>
<dbReference type="OrthoDB" id="9790784at2"/>
<dbReference type="CDD" id="cd04843">
    <property type="entry name" value="Peptidases_S8_11"/>
    <property type="match status" value="1"/>
</dbReference>
<dbReference type="GO" id="GO:0006508">
    <property type="term" value="P:proteolysis"/>
    <property type="evidence" value="ECO:0007669"/>
    <property type="project" value="UniProtKB-KW"/>
</dbReference>
<dbReference type="InterPro" id="IPR034073">
    <property type="entry name" value="Subtilisin_DY-like_dom"/>
</dbReference>
<evidence type="ECO:0000256" key="5">
    <source>
        <dbReference type="PROSITE-ProRule" id="PRU01240"/>
    </source>
</evidence>
<comment type="caution">
    <text evidence="5">Lacks conserved residue(s) required for the propagation of feature annotation.</text>
</comment>
<dbReference type="AlphaFoldDB" id="A0A2K9AK52"/>
<dbReference type="PROSITE" id="PS00138">
    <property type="entry name" value="SUBTILASE_SER"/>
    <property type="match status" value="1"/>
</dbReference>
<keyword evidence="3" id="KW-0378">Hydrolase</keyword>
<dbReference type="KEGG" id="kpd:CW740_08725"/>
<dbReference type="SUPFAM" id="SSF52743">
    <property type="entry name" value="Subtilisin-like"/>
    <property type="match status" value="1"/>
</dbReference>
<protein>
    <submittedName>
        <fullName evidence="6">Uncharacterized protein</fullName>
    </submittedName>
</protein>
<keyword evidence="7" id="KW-1185">Reference proteome</keyword>
<evidence type="ECO:0000256" key="2">
    <source>
        <dbReference type="ARBA" id="ARBA00022670"/>
    </source>
</evidence>
<sequence length="809" mass="87741">MENPINLPSRLNRLDIKYPRTFTIKDVVLNPKDTGKPREESFSGFVIVRLSKDFAVADDSQCDLMKFAKSHNAKGLLKILDSYNLESSVPVIKGTKRSRILEMEKAAMKSELPPINSLTQYWRLDLRDQPELVRELIGRLNELPEVDLAYRELSVSDPLVDASDDPYNGTQNYQDAAPDGIDARWAWTQANGEGAGVGFVDLEQGWFLAHEDYAVKLPTLLYGDNRDGIGGYVGNHGTAVLGEVVAEDNALGVVGIAPSCTSVNVTSHYDDATSTALHVADAIIGALPSMDAGDVLLLEVQRGGAIATEVDDADFDAIRLATATGVIVVEAAGNGSNNLDTYTNGSGDNILNRTSPDFRESGAIIVGAASSAVPHERLNFSSFGTRVDCFAWGQNVTTCGYGALDDGGGDNDKTYTNAFNGTSSASPIVAGAAVVLQGMYEANSGTRLSPLQMRALLSDPATNTPQGVVTPGNIGVMPDLRGIIENTLGIVPDVYVRDAVTDDGSIPFAGGISASPDIITRKATVADPNASFGQGSGNENSNTLGYEVESGQDNFIYVRMKNRGGGDANNVTATIYWSEVSTLVTPDMWNLIGTTSPINVPAGDVLRVADPLTWASADIPATGHYCYVGILEHAQDPAPPLPPATDWNGFRDFIRNHNNVTWRNFNVVDLDPSVGADPEVLPFMIAGAPDKARIFNLEILQSLAKGNQVWLEVPMELGKAFLEGRQLKYEIDREKKVVRMLLPSIPRLLIPEVRLNQRGRYRCHFIIKGVKKNVEEGNKLAIRQIYDEQEMGRVSWVFHDRRLDEKPCD</sequence>
<dbReference type="RefSeq" id="WP_106647143.1">
    <property type="nucleotide sequence ID" value="NZ_BMGO01000001.1"/>
</dbReference>
<name>A0A2K9AK52_9GAMM</name>
<evidence type="ECO:0000256" key="4">
    <source>
        <dbReference type="ARBA" id="ARBA00022825"/>
    </source>
</evidence>
<dbReference type="EMBL" id="CP025120">
    <property type="protein sequence ID" value="AUD79324.1"/>
    <property type="molecule type" value="Genomic_DNA"/>
</dbReference>
<evidence type="ECO:0000256" key="1">
    <source>
        <dbReference type="ARBA" id="ARBA00011073"/>
    </source>
</evidence>
<dbReference type="PROSITE" id="PS51892">
    <property type="entry name" value="SUBTILASE"/>
    <property type="match status" value="1"/>
</dbReference>
<dbReference type="InterPro" id="IPR015500">
    <property type="entry name" value="Peptidase_S8_subtilisin-rel"/>
</dbReference>
<accession>A0A2K9AK52</accession>
<dbReference type="GO" id="GO:0004252">
    <property type="term" value="F:serine-type endopeptidase activity"/>
    <property type="evidence" value="ECO:0007669"/>
    <property type="project" value="InterPro"/>
</dbReference>
<dbReference type="PANTHER" id="PTHR43806">
    <property type="entry name" value="PEPTIDASE S8"/>
    <property type="match status" value="1"/>
</dbReference>
<keyword evidence="4" id="KW-0720">Serine protease</keyword>
<dbReference type="InterPro" id="IPR050131">
    <property type="entry name" value="Peptidase_S8_subtilisin-like"/>
</dbReference>
<organism evidence="6 7">
    <name type="scientific">Kangiella profundi</name>
    <dbReference type="NCBI Taxonomy" id="1561924"/>
    <lineage>
        <taxon>Bacteria</taxon>
        <taxon>Pseudomonadati</taxon>
        <taxon>Pseudomonadota</taxon>
        <taxon>Gammaproteobacteria</taxon>
        <taxon>Kangiellales</taxon>
        <taxon>Kangiellaceae</taxon>
        <taxon>Kangiella</taxon>
    </lineage>
</organism>
<dbReference type="InterPro" id="IPR023828">
    <property type="entry name" value="Peptidase_S8_Ser-AS"/>
</dbReference>
<evidence type="ECO:0000256" key="3">
    <source>
        <dbReference type="ARBA" id="ARBA00022801"/>
    </source>
</evidence>
<dbReference type="PRINTS" id="PR00723">
    <property type="entry name" value="SUBTILISIN"/>
</dbReference>
<reference evidence="6 7" key="1">
    <citation type="submission" date="2017-12" db="EMBL/GenBank/DDBJ databases">
        <title>Kangiella profundi FT102 completed genome.</title>
        <authorList>
            <person name="Xu J."/>
            <person name="Wang J."/>
            <person name="Lu Y."/>
        </authorList>
    </citation>
    <scope>NUCLEOTIDE SEQUENCE [LARGE SCALE GENOMIC DNA]</scope>
    <source>
        <strain evidence="6 7">FT102</strain>
    </source>
</reference>
<dbReference type="InterPro" id="IPR000209">
    <property type="entry name" value="Peptidase_S8/S53_dom"/>
</dbReference>
<evidence type="ECO:0000313" key="6">
    <source>
        <dbReference type="EMBL" id="AUD79324.1"/>
    </source>
</evidence>
<dbReference type="Pfam" id="PF00082">
    <property type="entry name" value="Peptidase_S8"/>
    <property type="match status" value="1"/>
</dbReference>
<keyword evidence="2" id="KW-0645">Protease</keyword>